<proteinExistence type="predicted"/>
<gene>
    <name evidence="1" type="ORF">KC01_LOCUS12932</name>
</gene>
<keyword evidence="2" id="KW-1185">Reference proteome</keyword>
<evidence type="ECO:0000313" key="2">
    <source>
        <dbReference type="Proteomes" id="UP001497482"/>
    </source>
</evidence>
<sequence>MVGFGLGGSGTAGAAGFREMLSGPPQSVFTSLSLPQSSAQHITNLCHYSVIASNHMISFRGSGGGLLGASGRGGLGVMVRWHCDGGVYAVLYRAKDAPSFSLAKMASG</sequence>
<dbReference type="AlphaFoldDB" id="A0AAV2JZZ3"/>
<name>A0AAV2JZZ3_KNICA</name>
<dbReference type="EMBL" id="OZ035837">
    <property type="protein sequence ID" value="CAL1582295.1"/>
    <property type="molecule type" value="Genomic_DNA"/>
</dbReference>
<protein>
    <submittedName>
        <fullName evidence="1">Uncharacterized protein</fullName>
    </submittedName>
</protein>
<dbReference type="Proteomes" id="UP001497482">
    <property type="component" value="Chromosome 15"/>
</dbReference>
<accession>A0AAV2JZZ3</accession>
<reference evidence="1 2" key="1">
    <citation type="submission" date="2024-04" db="EMBL/GenBank/DDBJ databases">
        <authorList>
            <person name="Waldvogel A.-M."/>
            <person name="Schoenle A."/>
        </authorList>
    </citation>
    <scope>NUCLEOTIDE SEQUENCE [LARGE SCALE GENOMIC DNA]</scope>
</reference>
<organism evidence="1 2">
    <name type="scientific">Knipowitschia caucasica</name>
    <name type="common">Caucasian dwarf goby</name>
    <name type="synonym">Pomatoschistus caucasicus</name>
    <dbReference type="NCBI Taxonomy" id="637954"/>
    <lineage>
        <taxon>Eukaryota</taxon>
        <taxon>Metazoa</taxon>
        <taxon>Chordata</taxon>
        <taxon>Craniata</taxon>
        <taxon>Vertebrata</taxon>
        <taxon>Euteleostomi</taxon>
        <taxon>Actinopterygii</taxon>
        <taxon>Neopterygii</taxon>
        <taxon>Teleostei</taxon>
        <taxon>Neoteleostei</taxon>
        <taxon>Acanthomorphata</taxon>
        <taxon>Gobiaria</taxon>
        <taxon>Gobiiformes</taxon>
        <taxon>Gobioidei</taxon>
        <taxon>Gobiidae</taxon>
        <taxon>Gobiinae</taxon>
        <taxon>Knipowitschia</taxon>
    </lineage>
</organism>
<evidence type="ECO:0000313" key="1">
    <source>
        <dbReference type="EMBL" id="CAL1582295.1"/>
    </source>
</evidence>